<evidence type="ECO:0000256" key="1">
    <source>
        <dbReference type="SAM" id="Phobius"/>
    </source>
</evidence>
<feature type="transmembrane region" description="Helical" evidence="1">
    <location>
        <begin position="56"/>
        <end position="76"/>
    </location>
</feature>
<keyword evidence="1" id="KW-0812">Transmembrane</keyword>
<reference evidence="2" key="1">
    <citation type="journal article" date="2013" name="Genetics">
        <title>The draft genome and transcriptome of Panagrellus redivivus are shaped by the harsh demands of a free-living lifestyle.</title>
        <authorList>
            <person name="Srinivasan J."/>
            <person name="Dillman A.R."/>
            <person name="Macchietto M.G."/>
            <person name="Heikkinen L."/>
            <person name="Lakso M."/>
            <person name="Fracchia K.M."/>
            <person name="Antoshechkin I."/>
            <person name="Mortazavi A."/>
            <person name="Wong G."/>
            <person name="Sternberg P.W."/>
        </authorList>
    </citation>
    <scope>NUCLEOTIDE SEQUENCE [LARGE SCALE GENOMIC DNA]</scope>
    <source>
        <strain evidence="2">MT8872</strain>
    </source>
</reference>
<evidence type="ECO:0000313" key="3">
    <source>
        <dbReference type="WBParaSite" id="Pan_g17466.t1"/>
    </source>
</evidence>
<keyword evidence="2" id="KW-1185">Reference proteome</keyword>
<organism evidence="2 3">
    <name type="scientific">Panagrellus redivivus</name>
    <name type="common">Microworm</name>
    <dbReference type="NCBI Taxonomy" id="6233"/>
    <lineage>
        <taxon>Eukaryota</taxon>
        <taxon>Metazoa</taxon>
        <taxon>Ecdysozoa</taxon>
        <taxon>Nematoda</taxon>
        <taxon>Chromadorea</taxon>
        <taxon>Rhabditida</taxon>
        <taxon>Tylenchina</taxon>
        <taxon>Panagrolaimomorpha</taxon>
        <taxon>Panagrolaimoidea</taxon>
        <taxon>Panagrolaimidae</taxon>
        <taxon>Panagrellus</taxon>
    </lineage>
</organism>
<reference evidence="3" key="2">
    <citation type="submission" date="2020-10" db="UniProtKB">
        <authorList>
            <consortium name="WormBaseParasite"/>
        </authorList>
    </citation>
    <scope>IDENTIFICATION</scope>
</reference>
<keyword evidence="1" id="KW-1133">Transmembrane helix</keyword>
<keyword evidence="1" id="KW-0472">Membrane</keyword>
<dbReference type="WBParaSite" id="Pan_g17466.t1">
    <property type="protein sequence ID" value="Pan_g17466.t1"/>
    <property type="gene ID" value="Pan_g17466"/>
</dbReference>
<name>A0A7E4ZU61_PANRE</name>
<feature type="transmembrane region" description="Helical" evidence="1">
    <location>
        <begin position="15"/>
        <end position="36"/>
    </location>
</feature>
<sequence>MTSLKEDGVDDTFCALVNIITAIIALFIYLLILAILRIRKDRFSAPVFSQMFHMGIADCIQLLIHLFGGVVTLVQFDMPTRLNQV</sequence>
<dbReference type="AlphaFoldDB" id="A0A7E4ZU61"/>
<evidence type="ECO:0000313" key="2">
    <source>
        <dbReference type="Proteomes" id="UP000492821"/>
    </source>
</evidence>
<proteinExistence type="predicted"/>
<dbReference type="Proteomes" id="UP000492821">
    <property type="component" value="Unassembled WGS sequence"/>
</dbReference>
<protein>
    <submittedName>
        <fullName evidence="3">G_PROTEIN_RECEP_F1_2 domain-containing protein</fullName>
    </submittedName>
</protein>
<accession>A0A7E4ZU61</accession>